<evidence type="ECO:0000313" key="2">
    <source>
        <dbReference type="Proteomes" id="UP001054945"/>
    </source>
</evidence>
<keyword evidence="2" id="KW-1185">Reference proteome</keyword>
<organism evidence="1 2">
    <name type="scientific">Caerostris extrusa</name>
    <name type="common">Bark spider</name>
    <name type="synonym">Caerostris bankana</name>
    <dbReference type="NCBI Taxonomy" id="172846"/>
    <lineage>
        <taxon>Eukaryota</taxon>
        <taxon>Metazoa</taxon>
        <taxon>Ecdysozoa</taxon>
        <taxon>Arthropoda</taxon>
        <taxon>Chelicerata</taxon>
        <taxon>Arachnida</taxon>
        <taxon>Araneae</taxon>
        <taxon>Araneomorphae</taxon>
        <taxon>Entelegynae</taxon>
        <taxon>Araneoidea</taxon>
        <taxon>Araneidae</taxon>
        <taxon>Caerostris</taxon>
    </lineage>
</organism>
<accession>A0AAV4TSA7</accession>
<dbReference type="EMBL" id="BPLR01011685">
    <property type="protein sequence ID" value="GIY48202.1"/>
    <property type="molecule type" value="Genomic_DNA"/>
</dbReference>
<dbReference type="Proteomes" id="UP001054945">
    <property type="component" value="Unassembled WGS sequence"/>
</dbReference>
<comment type="caution">
    <text evidence="1">The sequence shown here is derived from an EMBL/GenBank/DDBJ whole genome shotgun (WGS) entry which is preliminary data.</text>
</comment>
<gene>
    <name evidence="1" type="ORF">CEXT_699981</name>
</gene>
<dbReference type="AlphaFoldDB" id="A0AAV4TSA7"/>
<name>A0AAV4TSA7_CAEEX</name>
<sequence length="151" mass="18006">MYFSTKEFDLYQPSMLQLENLLDKRSREMCWGVNQFRKQLSGTPLAVLFSNQDKAINDQEHTHCKCYYSSGEKRGYFNKLFSNLLTWRIIYSNKSHRSLMTRDKINKSHRLFARSNSFRERDNLILHFQSQTAENNVQAKTAYRNITLHII</sequence>
<reference evidence="1 2" key="1">
    <citation type="submission" date="2021-06" db="EMBL/GenBank/DDBJ databases">
        <title>Caerostris extrusa draft genome.</title>
        <authorList>
            <person name="Kono N."/>
            <person name="Arakawa K."/>
        </authorList>
    </citation>
    <scope>NUCLEOTIDE SEQUENCE [LARGE SCALE GENOMIC DNA]</scope>
</reference>
<evidence type="ECO:0000313" key="1">
    <source>
        <dbReference type="EMBL" id="GIY48202.1"/>
    </source>
</evidence>
<protein>
    <submittedName>
        <fullName evidence="1">Uncharacterized protein</fullName>
    </submittedName>
</protein>
<proteinExistence type="predicted"/>